<dbReference type="EMBL" id="JAAOAN010000168">
    <property type="protein sequence ID" value="KAF5718383.1"/>
    <property type="molecule type" value="Genomic_DNA"/>
</dbReference>
<protein>
    <submittedName>
        <fullName evidence="1">Uncharacterized protein</fullName>
    </submittedName>
</protein>
<reference evidence="1 2" key="1">
    <citation type="submission" date="2020-05" db="EMBL/GenBank/DDBJ databases">
        <title>Identification and distribution of gene clusters putatively required for synthesis of sphingolipid metabolism inhibitors in phylogenetically diverse species of the filamentous fungus Fusarium.</title>
        <authorList>
            <person name="Kim H.-S."/>
            <person name="Busman M."/>
            <person name="Brown D.W."/>
            <person name="Divon H."/>
            <person name="Uhlig S."/>
            <person name="Proctor R.H."/>
        </authorList>
    </citation>
    <scope>NUCLEOTIDE SEQUENCE [LARGE SCALE GENOMIC DNA]</scope>
    <source>
        <strain evidence="1 2">NRRL 66235</strain>
    </source>
</reference>
<name>A0A8H5YT81_9HYPO</name>
<dbReference type="AlphaFoldDB" id="A0A8H5YT81"/>
<proteinExistence type="predicted"/>
<evidence type="ECO:0000313" key="2">
    <source>
        <dbReference type="Proteomes" id="UP000544331"/>
    </source>
</evidence>
<organism evidence="1 2">
    <name type="scientific">Fusarium mundagurra</name>
    <dbReference type="NCBI Taxonomy" id="1567541"/>
    <lineage>
        <taxon>Eukaryota</taxon>
        <taxon>Fungi</taxon>
        <taxon>Dikarya</taxon>
        <taxon>Ascomycota</taxon>
        <taxon>Pezizomycotina</taxon>
        <taxon>Sordariomycetes</taxon>
        <taxon>Hypocreomycetidae</taxon>
        <taxon>Hypocreales</taxon>
        <taxon>Nectriaceae</taxon>
        <taxon>Fusarium</taxon>
        <taxon>Fusarium fujikuroi species complex</taxon>
    </lineage>
</organism>
<dbReference type="OrthoDB" id="3140657at2759"/>
<comment type="caution">
    <text evidence="1">The sequence shown here is derived from an EMBL/GenBank/DDBJ whole genome shotgun (WGS) entry which is preliminary data.</text>
</comment>
<sequence>MGMLTPANRFKIYETAPPVGRDKFKYTHGVPVPRGEPLQIKELTISHLADYNDRRLILSEAWIQLLRLPTLIDLKLLVGENHMRQGTLLSAKKYYFLSSLPLAWLSPFAVREVDVVQKLQVLSLFYTDYWGQYPRVDLGRMGDLPALKVLALGRYVFTDKHETDWIASLGRNNKSGGLEELYLDECCVLFQAKQYVNLTAVLDTIPDQNAAVETILYSRRWHHILSEWTVSMKGLKKFVMGVGDWSCPFRTKETWDKEMEPTTVGMRNDPPEWYFGHNRHRFFADPGPEEFGRGFLVAYHTRRNKSKAVPMGNYLLGEGLRQKRRAQMLYAWYNVRRVCHWSIGNQYGDYSEDLGWAPEEETIELDDAAYALLMETIRHRLRS</sequence>
<dbReference type="Proteomes" id="UP000544331">
    <property type="component" value="Unassembled WGS sequence"/>
</dbReference>
<keyword evidence="2" id="KW-1185">Reference proteome</keyword>
<dbReference type="PANTHER" id="PTHR42057">
    <property type="entry name" value="F-BOX DOMAIN PROTEIN (AFU_ORTHOLOGUE AFUA_4G00200)"/>
    <property type="match status" value="1"/>
</dbReference>
<accession>A0A8H5YT81</accession>
<gene>
    <name evidence="1" type="ORF">FMUND_5242</name>
</gene>
<dbReference type="PANTHER" id="PTHR42057:SF2">
    <property type="entry name" value="F-BOX DOMAIN PROTEIN (AFU_ORTHOLOGUE AFUA_4G00200)-RELATED"/>
    <property type="match status" value="1"/>
</dbReference>
<evidence type="ECO:0000313" key="1">
    <source>
        <dbReference type="EMBL" id="KAF5718383.1"/>
    </source>
</evidence>